<evidence type="ECO:0000256" key="1">
    <source>
        <dbReference type="SAM" id="MobiDB-lite"/>
    </source>
</evidence>
<sequence length="375" mass="42019">MSKLGDWIDEIDISDNSEIKQQFFDADKVIKPNTLSKHTQHVQSGNIQQDSQNGNIQQDLQSGNIQQDSQSGNIQQDLQSGNIQQDSQSGNIQQDLQSGNIQQDSQSGNIQQDLQSGNIQQDSQSGNIQQDLQSGNIQQDSQSGNIQQDLQSGNIQQDSQSGNIQQDSQSGNIQQDLQSENIQQDSQSGNIQQDLQSGNIQQDLQSGNIQLYLQNENSQQDKILLRHPDHMYSSKLINISKTNDIILPTAWDIENKSLFINIDASGLKVNYTGPDDNNAVIVRANRPIPSQCEVFYFEIKIINRGKNGGEYDKALEDLTRLLEIQSTNTIALRYRGEINYMMKRHNESIADLEGLLKIKPEDAWAVKALKLVEEL</sequence>
<keyword evidence="3" id="KW-1185">Reference proteome</keyword>
<protein>
    <submittedName>
        <fullName evidence="2">Putative serine-aspartate repeat-containing protein SdrF</fullName>
    </submittedName>
</protein>
<dbReference type="Gene3D" id="1.25.40.10">
    <property type="entry name" value="Tetratricopeptide repeat domain"/>
    <property type="match status" value="1"/>
</dbReference>
<feature type="region of interest" description="Disordered" evidence="1">
    <location>
        <begin position="60"/>
        <end position="197"/>
    </location>
</feature>
<reference evidence="2 3" key="1">
    <citation type="journal article" date="2019" name="Environ. Microbiol.">
        <title>At the nexus of three kingdoms: the genome of the mycorrhizal fungus Gigaspora margarita provides insights into plant, endobacterial and fungal interactions.</title>
        <authorList>
            <person name="Venice F."/>
            <person name="Ghignone S."/>
            <person name="Salvioli di Fossalunga A."/>
            <person name="Amselem J."/>
            <person name="Novero M."/>
            <person name="Xianan X."/>
            <person name="Sedzielewska Toro K."/>
            <person name="Morin E."/>
            <person name="Lipzen A."/>
            <person name="Grigoriev I.V."/>
            <person name="Henrissat B."/>
            <person name="Martin F.M."/>
            <person name="Bonfante P."/>
        </authorList>
    </citation>
    <scope>NUCLEOTIDE SEQUENCE [LARGE SCALE GENOMIC DNA]</scope>
    <source>
        <strain evidence="2 3">BEG34</strain>
    </source>
</reference>
<dbReference type="InterPro" id="IPR043136">
    <property type="entry name" value="B30.2/SPRY_sf"/>
</dbReference>
<evidence type="ECO:0000313" key="2">
    <source>
        <dbReference type="EMBL" id="KAF0532772.1"/>
    </source>
</evidence>
<comment type="caution">
    <text evidence="2">The sequence shown here is derived from an EMBL/GenBank/DDBJ whole genome shotgun (WGS) entry which is preliminary data.</text>
</comment>
<dbReference type="Proteomes" id="UP000439903">
    <property type="component" value="Unassembled WGS sequence"/>
</dbReference>
<accession>A0A8H4AU44</accession>
<name>A0A8H4AU44_GIGMA</name>
<dbReference type="InterPro" id="IPR011990">
    <property type="entry name" value="TPR-like_helical_dom_sf"/>
</dbReference>
<organism evidence="2 3">
    <name type="scientific">Gigaspora margarita</name>
    <dbReference type="NCBI Taxonomy" id="4874"/>
    <lineage>
        <taxon>Eukaryota</taxon>
        <taxon>Fungi</taxon>
        <taxon>Fungi incertae sedis</taxon>
        <taxon>Mucoromycota</taxon>
        <taxon>Glomeromycotina</taxon>
        <taxon>Glomeromycetes</taxon>
        <taxon>Diversisporales</taxon>
        <taxon>Gigasporaceae</taxon>
        <taxon>Gigaspora</taxon>
    </lineage>
</organism>
<dbReference type="AlphaFoldDB" id="A0A8H4AU44"/>
<proteinExistence type="predicted"/>
<gene>
    <name evidence="2" type="ORF">F8M41_010970</name>
</gene>
<dbReference type="SUPFAM" id="SSF48452">
    <property type="entry name" value="TPR-like"/>
    <property type="match status" value="1"/>
</dbReference>
<evidence type="ECO:0000313" key="3">
    <source>
        <dbReference type="Proteomes" id="UP000439903"/>
    </source>
</evidence>
<dbReference type="Gene3D" id="2.60.120.920">
    <property type="match status" value="1"/>
</dbReference>
<dbReference type="OrthoDB" id="25503at2759"/>
<dbReference type="EMBL" id="WTPW01000227">
    <property type="protein sequence ID" value="KAF0532772.1"/>
    <property type="molecule type" value="Genomic_DNA"/>
</dbReference>